<name>A0A409VFM1_9AGAR</name>
<proteinExistence type="predicted"/>
<feature type="region of interest" description="Disordered" evidence="1">
    <location>
        <begin position="611"/>
        <end position="638"/>
    </location>
</feature>
<comment type="caution">
    <text evidence="2">The sequence shown here is derived from an EMBL/GenBank/DDBJ whole genome shotgun (WGS) entry which is preliminary data.</text>
</comment>
<evidence type="ECO:0008006" key="4">
    <source>
        <dbReference type="Google" id="ProtNLM"/>
    </source>
</evidence>
<dbReference type="Proteomes" id="UP000284706">
    <property type="component" value="Unassembled WGS sequence"/>
</dbReference>
<gene>
    <name evidence="2" type="ORF">CVT26_015749</name>
</gene>
<feature type="compositionally biased region" description="Pro residues" evidence="1">
    <location>
        <begin position="192"/>
        <end position="205"/>
    </location>
</feature>
<feature type="compositionally biased region" description="Polar residues" evidence="1">
    <location>
        <begin position="127"/>
        <end position="142"/>
    </location>
</feature>
<dbReference type="STRING" id="231916.A0A409VFM1"/>
<accession>A0A409VFM1</accession>
<keyword evidence="3" id="KW-1185">Reference proteome</keyword>
<dbReference type="EMBL" id="NHYE01005658">
    <property type="protein sequence ID" value="PPQ65053.1"/>
    <property type="molecule type" value="Genomic_DNA"/>
</dbReference>
<evidence type="ECO:0000256" key="1">
    <source>
        <dbReference type="SAM" id="MobiDB-lite"/>
    </source>
</evidence>
<feature type="compositionally biased region" description="Low complexity" evidence="1">
    <location>
        <begin position="89"/>
        <end position="109"/>
    </location>
</feature>
<sequence>MSSFLPRRRSLQPFHFIDKEREKAEAKAALDTAESPATRPPPVIPPAAVENVPQKPRYRKTSTSIRIISRVSSIFVPKRKAPPLDLDLSRVNSSLNNSSRRPSCSSSIDTVDSEDDIRRPSGLGSAVSMSSRRSLGPSTPSSPAKFDTFPTARELPRTRAVSSPNLLRSLSWRVRKTRQGSIAASPVSPIAQEPPPPVPRPPSPKPAVQLPEEIIVLVLSHLPKSYVRSLATISRVFASASRISLYTSLDLDDLSSEQAEKLVAVLVSRRELTDLVTSLTCRKWPSFFLADVLNQNPATTVAIDHAAERKNALLTASFTLALERMSNLRSLTLPSFDFSLLSRPTAFGLQNLTFLTHSMTDAEMKALFAWLDGQTNITSLRFTNLEDTPPPKAALDNRKSQIIPQDDNTRIDFLSPSGPYLTPLANSSTTSYSVTPSSSPHSASFNVPSSLTSPVSGFESPTLLPNLTTLHATPTLATSLTSPLQTSSRRPLKSVTLNINTTLYNGLRPAALMNSLRGISHLALNFSDNVDKRSIEKVLGAAGAALGAFSKPAPDEALEGGRQPAEVEWLGLRALEVSFSRHNSGREEALYKSVQASLPRYKSLSSLRFSISGADDDRPTQNTEDGDEPKILQPSPPEQAQIDAWIKQCPTLQSIDIFSGAHFQQSAEQLRVLLKEQKRKSKANLLESGPKFKFP</sequence>
<evidence type="ECO:0000313" key="2">
    <source>
        <dbReference type="EMBL" id="PPQ65053.1"/>
    </source>
</evidence>
<feature type="region of interest" description="Disordered" evidence="1">
    <location>
        <begin position="180"/>
        <end position="206"/>
    </location>
</feature>
<feature type="region of interest" description="Disordered" evidence="1">
    <location>
        <begin position="89"/>
        <end position="157"/>
    </location>
</feature>
<organism evidence="2 3">
    <name type="scientific">Gymnopilus dilepis</name>
    <dbReference type="NCBI Taxonomy" id="231916"/>
    <lineage>
        <taxon>Eukaryota</taxon>
        <taxon>Fungi</taxon>
        <taxon>Dikarya</taxon>
        <taxon>Basidiomycota</taxon>
        <taxon>Agaricomycotina</taxon>
        <taxon>Agaricomycetes</taxon>
        <taxon>Agaricomycetidae</taxon>
        <taxon>Agaricales</taxon>
        <taxon>Agaricineae</taxon>
        <taxon>Hymenogastraceae</taxon>
        <taxon>Gymnopilus</taxon>
    </lineage>
</organism>
<protein>
    <recommendedName>
        <fullName evidence="4">F-box domain-containing protein</fullName>
    </recommendedName>
</protein>
<reference evidence="2 3" key="1">
    <citation type="journal article" date="2018" name="Evol. Lett.">
        <title>Horizontal gene cluster transfer increased hallucinogenic mushroom diversity.</title>
        <authorList>
            <person name="Reynolds H.T."/>
            <person name="Vijayakumar V."/>
            <person name="Gluck-Thaler E."/>
            <person name="Korotkin H.B."/>
            <person name="Matheny P.B."/>
            <person name="Slot J.C."/>
        </authorList>
    </citation>
    <scope>NUCLEOTIDE SEQUENCE [LARGE SCALE GENOMIC DNA]</scope>
    <source>
        <strain evidence="2 3">SRW20</strain>
    </source>
</reference>
<dbReference type="InParanoid" id="A0A409VFM1"/>
<dbReference type="OrthoDB" id="3259156at2759"/>
<dbReference type="AlphaFoldDB" id="A0A409VFM1"/>
<evidence type="ECO:0000313" key="3">
    <source>
        <dbReference type="Proteomes" id="UP000284706"/>
    </source>
</evidence>
<feature type="region of interest" description="Disordered" evidence="1">
    <location>
        <begin position="22"/>
        <end position="60"/>
    </location>
</feature>